<protein>
    <submittedName>
        <fullName evidence="1">Uncharacterized protein</fullName>
    </submittedName>
</protein>
<evidence type="ECO:0000313" key="1">
    <source>
        <dbReference type="EMBL" id="GAA4506403.1"/>
    </source>
</evidence>
<gene>
    <name evidence="1" type="ORF">GCM10023191_063430</name>
</gene>
<keyword evidence="2" id="KW-1185">Reference proteome</keyword>
<sequence>MLAFVVAHDHNRVRTVAEKADHLAGCRTAIDQITDADQQIVRAEADFAEQFE</sequence>
<evidence type="ECO:0000313" key="2">
    <source>
        <dbReference type="Proteomes" id="UP001500503"/>
    </source>
</evidence>
<comment type="caution">
    <text evidence="1">The sequence shown here is derived from an EMBL/GenBank/DDBJ whole genome shotgun (WGS) entry which is preliminary data.</text>
</comment>
<reference evidence="2" key="1">
    <citation type="journal article" date="2019" name="Int. J. Syst. Evol. Microbiol.">
        <title>The Global Catalogue of Microorganisms (GCM) 10K type strain sequencing project: providing services to taxonomists for standard genome sequencing and annotation.</title>
        <authorList>
            <consortium name="The Broad Institute Genomics Platform"/>
            <consortium name="The Broad Institute Genome Sequencing Center for Infectious Disease"/>
            <person name="Wu L."/>
            <person name="Ma J."/>
        </authorList>
    </citation>
    <scope>NUCLEOTIDE SEQUENCE [LARGE SCALE GENOMIC DNA]</scope>
    <source>
        <strain evidence="2">JCM 17933</strain>
    </source>
</reference>
<proteinExistence type="predicted"/>
<accession>A0ABP8QQV9</accession>
<name>A0ABP8QQV9_9ACTN</name>
<organism evidence="1 2">
    <name type="scientific">Actinoallomurus oryzae</name>
    <dbReference type="NCBI Taxonomy" id="502180"/>
    <lineage>
        <taxon>Bacteria</taxon>
        <taxon>Bacillati</taxon>
        <taxon>Actinomycetota</taxon>
        <taxon>Actinomycetes</taxon>
        <taxon>Streptosporangiales</taxon>
        <taxon>Thermomonosporaceae</taxon>
        <taxon>Actinoallomurus</taxon>
    </lineage>
</organism>
<dbReference type="Proteomes" id="UP001500503">
    <property type="component" value="Unassembled WGS sequence"/>
</dbReference>
<dbReference type="EMBL" id="BAABHF010000039">
    <property type="protein sequence ID" value="GAA4506403.1"/>
    <property type="molecule type" value="Genomic_DNA"/>
</dbReference>